<sequence>MDNFDPLDLSATSYSSLVNGDSLEYLSLDLPVYVASYPSTHNSAVESVNSLPLNEDYANDSYGSYCVVA</sequence>
<dbReference type="Pfam" id="PF08015">
    <property type="entry name" value="Pheromone"/>
    <property type="match status" value="1"/>
</dbReference>
<accession>A0ABR1IPH6</accession>
<organism evidence="1 2">
    <name type="scientific">Marasmiellus scandens</name>
    <dbReference type="NCBI Taxonomy" id="2682957"/>
    <lineage>
        <taxon>Eukaryota</taxon>
        <taxon>Fungi</taxon>
        <taxon>Dikarya</taxon>
        <taxon>Basidiomycota</taxon>
        <taxon>Agaricomycotina</taxon>
        <taxon>Agaricomycetes</taxon>
        <taxon>Agaricomycetidae</taxon>
        <taxon>Agaricales</taxon>
        <taxon>Marasmiineae</taxon>
        <taxon>Omphalotaceae</taxon>
        <taxon>Marasmiellus</taxon>
    </lineage>
</organism>
<dbReference type="Proteomes" id="UP001498398">
    <property type="component" value="Unassembled WGS sequence"/>
</dbReference>
<dbReference type="InterPro" id="IPR012597">
    <property type="entry name" value="Pheromone"/>
</dbReference>
<comment type="caution">
    <text evidence="1">The sequence shown here is derived from an EMBL/GenBank/DDBJ whole genome shotgun (WGS) entry which is preliminary data.</text>
</comment>
<protein>
    <recommendedName>
        <fullName evidence="3">Pheromone</fullName>
    </recommendedName>
</protein>
<gene>
    <name evidence="1" type="ORF">VKT23_019813</name>
</gene>
<reference evidence="1 2" key="1">
    <citation type="submission" date="2024-01" db="EMBL/GenBank/DDBJ databases">
        <title>A draft genome for the cacao thread blight pathogen Marasmiellus scandens.</title>
        <authorList>
            <person name="Baruah I.K."/>
            <person name="Leung J."/>
            <person name="Bukari Y."/>
            <person name="Amoako-Attah I."/>
            <person name="Meinhardt L.W."/>
            <person name="Bailey B.A."/>
            <person name="Cohen S.P."/>
        </authorList>
    </citation>
    <scope>NUCLEOTIDE SEQUENCE [LARGE SCALE GENOMIC DNA]</scope>
    <source>
        <strain evidence="1 2">GH-19</strain>
    </source>
</reference>
<keyword evidence="2" id="KW-1185">Reference proteome</keyword>
<dbReference type="EMBL" id="JBANRG010000111">
    <property type="protein sequence ID" value="KAK7435120.1"/>
    <property type="molecule type" value="Genomic_DNA"/>
</dbReference>
<proteinExistence type="predicted"/>
<evidence type="ECO:0000313" key="1">
    <source>
        <dbReference type="EMBL" id="KAK7435120.1"/>
    </source>
</evidence>
<evidence type="ECO:0008006" key="3">
    <source>
        <dbReference type="Google" id="ProtNLM"/>
    </source>
</evidence>
<evidence type="ECO:0000313" key="2">
    <source>
        <dbReference type="Proteomes" id="UP001498398"/>
    </source>
</evidence>
<name>A0ABR1IPH6_9AGAR</name>